<dbReference type="EMBL" id="FUYS01000002">
    <property type="protein sequence ID" value="SKB37478.1"/>
    <property type="molecule type" value="Genomic_DNA"/>
</dbReference>
<dbReference type="AlphaFoldDB" id="A0A1T5AR76"/>
<dbReference type="STRING" id="623280.SAMN05660226_01005"/>
<reference evidence="1 2" key="1">
    <citation type="submission" date="2017-02" db="EMBL/GenBank/DDBJ databases">
        <authorList>
            <person name="Peterson S.W."/>
        </authorList>
    </citation>
    <scope>NUCLEOTIDE SEQUENCE [LARGE SCALE GENOMIC DNA]</scope>
    <source>
        <strain evidence="1 2">DSM 22899</strain>
    </source>
</reference>
<name>A0A1T5AR76_9SPHI</name>
<gene>
    <name evidence="1" type="ORF">SAMN05660226_01005</name>
</gene>
<organism evidence="1 2">
    <name type="scientific">Parapedobacter luteus</name>
    <dbReference type="NCBI Taxonomy" id="623280"/>
    <lineage>
        <taxon>Bacteria</taxon>
        <taxon>Pseudomonadati</taxon>
        <taxon>Bacteroidota</taxon>
        <taxon>Sphingobacteriia</taxon>
        <taxon>Sphingobacteriales</taxon>
        <taxon>Sphingobacteriaceae</taxon>
        <taxon>Parapedobacter</taxon>
    </lineage>
</organism>
<dbReference type="Proteomes" id="UP000190541">
    <property type="component" value="Unassembled WGS sequence"/>
</dbReference>
<sequence length="67" mass="8004">MTDSALPPRKLLSGKYNPIAVKKWGESRVAANDFPEKMACFWLMIPQKEHWWFKMPFVEKMLHFLIH</sequence>
<keyword evidence="2" id="KW-1185">Reference proteome</keyword>
<evidence type="ECO:0000313" key="2">
    <source>
        <dbReference type="Proteomes" id="UP000190541"/>
    </source>
</evidence>
<evidence type="ECO:0000313" key="1">
    <source>
        <dbReference type="EMBL" id="SKB37478.1"/>
    </source>
</evidence>
<protein>
    <submittedName>
        <fullName evidence="1">Uncharacterized protein</fullName>
    </submittedName>
</protein>
<accession>A0A1T5AR76</accession>
<proteinExistence type="predicted"/>